<dbReference type="EMBL" id="JAIWJX010000002">
    <property type="protein sequence ID" value="MCK6256539.1"/>
    <property type="molecule type" value="Genomic_DNA"/>
</dbReference>
<feature type="compositionally biased region" description="Basic and acidic residues" evidence="1">
    <location>
        <begin position="15"/>
        <end position="41"/>
    </location>
</feature>
<dbReference type="RefSeq" id="WP_248252199.1">
    <property type="nucleotide sequence ID" value="NZ_JAIWJX010000002.1"/>
</dbReference>
<gene>
    <name evidence="2" type="ORF">LCY76_08030</name>
</gene>
<evidence type="ECO:0000313" key="2">
    <source>
        <dbReference type="EMBL" id="MCK6256539.1"/>
    </source>
</evidence>
<dbReference type="AlphaFoldDB" id="A0A9X2BC43"/>
<feature type="compositionally biased region" description="Basic and acidic residues" evidence="1">
    <location>
        <begin position="101"/>
        <end position="118"/>
    </location>
</feature>
<comment type="caution">
    <text evidence="2">The sequence shown here is derived from an EMBL/GenBank/DDBJ whole genome shotgun (WGS) entry which is preliminary data.</text>
</comment>
<feature type="region of interest" description="Disordered" evidence="1">
    <location>
        <begin position="95"/>
        <end position="121"/>
    </location>
</feature>
<feature type="region of interest" description="Disordered" evidence="1">
    <location>
        <begin position="15"/>
        <end position="82"/>
    </location>
</feature>
<dbReference type="Proteomes" id="UP001139011">
    <property type="component" value="Unassembled WGS sequence"/>
</dbReference>
<accession>A0A9X2BC43</accession>
<sequence>MSEFMRAIVQEVLKSNDHPARAKQELSEKRRETAQTKKAQELYRPNYQKLNKEKRLGSAAGSPPVKAEKKEKHSSFSKDPGSELVSKLQVLSLTQGIPSRQDTETHHRPERHNGDEPSVKSFGKTKCGFSVWLYSNLQPETMEWFHRPIPAKAVAVFASQVSSPGHLVIVQEWLAQNGDIKYFIQWDKNGQKPFLLELYHNDSSDLEAAIRTLFQTLNHQSEKKIKRFYIEQPGAWLLKQLEVSCTRESLAIIEGMSRYETIALLLPVSANLSKWNIRFKIEEGYFLLYGPHQHLSSCLPSVYKMLDGNLY</sequence>
<organism evidence="2 3">
    <name type="scientific">Fictibacillus marinisediminis</name>
    <dbReference type="NCBI Taxonomy" id="2878389"/>
    <lineage>
        <taxon>Bacteria</taxon>
        <taxon>Bacillati</taxon>
        <taxon>Bacillota</taxon>
        <taxon>Bacilli</taxon>
        <taxon>Bacillales</taxon>
        <taxon>Fictibacillaceae</taxon>
        <taxon>Fictibacillus</taxon>
    </lineage>
</organism>
<name>A0A9X2BC43_9BACL</name>
<protein>
    <submittedName>
        <fullName evidence="2">Uncharacterized protein</fullName>
    </submittedName>
</protein>
<evidence type="ECO:0000313" key="3">
    <source>
        <dbReference type="Proteomes" id="UP001139011"/>
    </source>
</evidence>
<evidence type="ECO:0000256" key="1">
    <source>
        <dbReference type="SAM" id="MobiDB-lite"/>
    </source>
</evidence>
<proteinExistence type="predicted"/>
<feature type="compositionally biased region" description="Basic and acidic residues" evidence="1">
    <location>
        <begin position="66"/>
        <end position="76"/>
    </location>
</feature>
<reference evidence="2" key="1">
    <citation type="submission" date="2021-09" db="EMBL/GenBank/DDBJ databases">
        <title>Genome analysis of Fictibacillus sp. KIGAM418 isolated from marine sediment.</title>
        <authorList>
            <person name="Seo M.-J."/>
            <person name="Cho E.-S."/>
            <person name="Hwang C.Y."/>
        </authorList>
    </citation>
    <scope>NUCLEOTIDE SEQUENCE</scope>
    <source>
        <strain evidence="2">KIGAM418</strain>
    </source>
</reference>
<keyword evidence="3" id="KW-1185">Reference proteome</keyword>